<dbReference type="PRINTS" id="PR00081">
    <property type="entry name" value="GDHRDH"/>
</dbReference>
<keyword evidence="2" id="KW-0560">Oxidoreductase</keyword>
<comment type="similarity">
    <text evidence="1">Belongs to the short-chain dehydrogenases/reductases (SDR) family.</text>
</comment>
<protein>
    <submittedName>
        <fullName evidence="3">Oxidoreductase, short chain dehydrogenase/reductase family protein</fullName>
    </submittedName>
</protein>
<dbReference type="EMBL" id="ANIK01000093">
    <property type="protein sequence ID" value="EMJ92081.1"/>
    <property type="molecule type" value="Genomic_DNA"/>
</dbReference>
<reference evidence="3 4" key="1">
    <citation type="submission" date="2013-01" db="EMBL/GenBank/DDBJ databases">
        <authorList>
            <person name="Harkins D.M."/>
            <person name="Durkin A.S."/>
            <person name="Brinkac L.M."/>
            <person name="Haft D.H."/>
            <person name="Selengut J.D."/>
            <person name="Sanka R."/>
            <person name="DePew J."/>
            <person name="Purushe J."/>
            <person name="Galloway R.L."/>
            <person name="Vinetz J.M."/>
            <person name="Sutton G.G."/>
            <person name="Nierman W.C."/>
            <person name="Fouts D.E."/>
        </authorList>
    </citation>
    <scope>NUCLEOTIDE SEQUENCE [LARGE SCALE GENOMIC DNA]</scope>
    <source>
        <strain evidence="3 4">79601</strain>
    </source>
</reference>
<dbReference type="Gene3D" id="3.40.50.720">
    <property type="entry name" value="NAD(P)-binding Rossmann-like Domain"/>
    <property type="match status" value="1"/>
</dbReference>
<dbReference type="PANTHER" id="PTHR42760">
    <property type="entry name" value="SHORT-CHAIN DEHYDROGENASES/REDUCTASES FAMILY MEMBER"/>
    <property type="match status" value="1"/>
</dbReference>
<dbReference type="CDD" id="cd05233">
    <property type="entry name" value="SDR_c"/>
    <property type="match status" value="1"/>
</dbReference>
<dbReference type="Pfam" id="PF13561">
    <property type="entry name" value="adh_short_C2"/>
    <property type="match status" value="1"/>
</dbReference>
<evidence type="ECO:0000256" key="2">
    <source>
        <dbReference type="ARBA" id="ARBA00023002"/>
    </source>
</evidence>
<name>M6CNH0_9LEPT</name>
<dbReference type="SUPFAM" id="SSF51735">
    <property type="entry name" value="NAD(P)-binding Rossmann-fold domains"/>
    <property type="match status" value="1"/>
</dbReference>
<evidence type="ECO:0000313" key="3">
    <source>
        <dbReference type="EMBL" id="EMJ92081.1"/>
    </source>
</evidence>
<dbReference type="InterPro" id="IPR036291">
    <property type="entry name" value="NAD(P)-bd_dom_sf"/>
</dbReference>
<dbReference type="PATRIC" id="fig|1218565.3.peg.3737"/>
<comment type="caution">
    <text evidence="3">The sequence shown here is derived from an EMBL/GenBank/DDBJ whole genome shotgun (WGS) entry which is preliminary data.</text>
</comment>
<dbReference type="Proteomes" id="UP000011988">
    <property type="component" value="Unassembled WGS sequence"/>
</dbReference>
<dbReference type="PANTHER" id="PTHR42760:SF115">
    <property type="entry name" value="3-OXOACYL-[ACYL-CARRIER-PROTEIN] REDUCTASE FABG"/>
    <property type="match status" value="1"/>
</dbReference>
<evidence type="ECO:0000313" key="4">
    <source>
        <dbReference type="Proteomes" id="UP000011988"/>
    </source>
</evidence>
<organism evidence="3 4">
    <name type="scientific">Leptospira alstonii serovar Sichuan str. 79601</name>
    <dbReference type="NCBI Taxonomy" id="1218565"/>
    <lineage>
        <taxon>Bacteria</taxon>
        <taxon>Pseudomonadati</taxon>
        <taxon>Spirochaetota</taxon>
        <taxon>Spirochaetia</taxon>
        <taxon>Leptospirales</taxon>
        <taxon>Leptospiraceae</taxon>
        <taxon>Leptospira</taxon>
    </lineage>
</organism>
<proteinExistence type="inferred from homology"/>
<gene>
    <name evidence="3" type="ORF">LEP1GSC194_1384</name>
</gene>
<dbReference type="AlphaFoldDB" id="M6CNH0"/>
<accession>M6CNH0</accession>
<dbReference type="InterPro" id="IPR002347">
    <property type="entry name" value="SDR_fam"/>
</dbReference>
<evidence type="ECO:0000256" key="1">
    <source>
        <dbReference type="ARBA" id="ARBA00006484"/>
    </source>
</evidence>
<sequence>MSNLSLVIGGSKGIGLEIARLFVKRGDDTYVLSRNKGAWEGKHIEADLSNEESLNQVIRFIQEKQIQFKYIVFSQKNRSNPSDLDCELMIQLKSVKILVEGIIPLMKGGSFVFIGSPAGRFIVKEQPLAYHISKAALEQLAKYYAVNFGKLGVTFNCIMPGTILKESNKEFYQTNEEVTNLLKQITPLQILGETSDVVNAVDFFSSEKSRYITGQSIYIDGGRFLEGQESLARRLTSLNQ</sequence>
<dbReference type="GO" id="GO:0016616">
    <property type="term" value="F:oxidoreductase activity, acting on the CH-OH group of donors, NAD or NADP as acceptor"/>
    <property type="evidence" value="ECO:0007669"/>
    <property type="project" value="TreeGrafter"/>
</dbReference>